<feature type="signal peptide" evidence="9">
    <location>
        <begin position="1"/>
        <end position="23"/>
    </location>
</feature>
<accession>A0A5C5Z8D1</accession>
<sequence length="464" mass="48157" precursor="true">MLTLFVCLGMMGVGLTFASVASAQDESAAVTEVADATDADAVDAAVVEMDQAANNKFAIENIMLFICAVLVVFMQAGFAMVEVGMNSAKNTVNILAKNVMDLGVGVILFFGVGYAIMYPGFTEEVTQGEYLSIDSSRIFAIAPGSQTDTFDPQVDFLFQVAFAATAATIVSGAVAGRMKFGAYLIYSALLTGLIYPVSGSWKWGYGWLHDMGFHDFAGSAVVHAVGGFAGLAGAIILGPRIGRFTTDGKSVPLPGHNVTFAALGVFILWIGWYGFNPGSVLAFGDYDSVVNTMLVAVNTTLAPAAGAVSCLAAAWLLFGKPDLTMALNGALGGLVGITANADCVTNISALIIGAIAGLLVLLGVLLLDKMKIDDPVGAWPVHGLCGIWGCLAAAVFGGKPWIAQIVGTSAICLWAFVTMFILFAILKAIGMLRVSPEEEQAGLDISEHGMHAYPSDAISGGSIA</sequence>
<organism evidence="11 12">
    <name type="scientific">Novipirellula herctigrandis</name>
    <dbReference type="NCBI Taxonomy" id="2527986"/>
    <lineage>
        <taxon>Bacteria</taxon>
        <taxon>Pseudomonadati</taxon>
        <taxon>Planctomycetota</taxon>
        <taxon>Planctomycetia</taxon>
        <taxon>Pirellulales</taxon>
        <taxon>Pirellulaceae</taxon>
        <taxon>Novipirellula</taxon>
    </lineage>
</organism>
<feature type="transmembrane region" description="Helical" evidence="8">
    <location>
        <begin position="379"/>
        <end position="396"/>
    </location>
</feature>
<dbReference type="PROSITE" id="PS01219">
    <property type="entry name" value="AMMONIUM_TRANSP"/>
    <property type="match status" value="1"/>
</dbReference>
<feature type="chain" id="PRO_5023110497" description="Ammonium transporter" evidence="9">
    <location>
        <begin position="24"/>
        <end position="464"/>
    </location>
</feature>
<proteinExistence type="inferred from homology"/>
<feature type="transmembrane region" description="Helical" evidence="8">
    <location>
        <begin position="295"/>
        <end position="318"/>
    </location>
</feature>
<dbReference type="Proteomes" id="UP000315010">
    <property type="component" value="Unassembled WGS sequence"/>
</dbReference>
<feature type="transmembrane region" description="Helical" evidence="8">
    <location>
        <begin position="216"/>
        <end position="237"/>
    </location>
</feature>
<dbReference type="Gene3D" id="1.10.3430.10">
    <property type="entry name" value="Ammonium transporter AmtB like domains"/>
    <property type="match status" value="1"/>
</dbReference>
<feature type="transmembrane region" description="Helical" evidence="8">
    <location>
        <begin position="402"/>
        <end position="426"/>
    </location>
</feature>
<dbReference type="InterPro" id="IPR001905">
    <property type="entry name" value="Ammonium_transpt"/>
</dbReference>
<keyword evidence="6 8" id="KW-0472">Membrane</keyword>
<dbReference type="Pfam" id="PF00909">
    <property type="entry name" value="Ammonium_transp"/>
    <property type="match status" value="1"/>
</dbReference>
<evidence type="ECO:0000256" key="1">
    <source>
        <dbReference type="ARBA" id="ARBA00004141"/>
    </source>
</evidence>
<feature type="transmembrane region" description="Helical" evidence="8">
    <location>
        <begin position="62"/>
        <end position="81"/>
    </location>
</feature>
<evidence type="ECO:0000256" key="9">
    <source>
        <dbReference type="SAM" id="SignalP"/>
    </source>
</evidence>
<feature type="domain" description="Ammonium transporter AmtB-like" evidence="10">
    <location>
        <begin position="63"/>
        <end position="453"/>
    </location>
</feature>
<evidence type="ECO:0000256" key="4">
    <source>
        <dbReference type="ARBA" id="ARBA00022692"/>
    </source>
</evidence>
<dbReference type="GO" id="GO:0005886">
    <property type="term" value="C:plasma membrane"/>
    <property type="evidence" value="ECO:0007669"/>
    <property type="project" value="UniProtKB-SubCell"/>
</dbReference>
<protein>
    <recommendedName>
        <fullName evidence="8">Ammonium transporter</fullName>
    </recommendedName>
</protein>
<comment type="subcellular location">
    <subcellularLocation>
        <location evidence="8">Cell membrane</location>
        <topology evidence="8">Multi-pass membrane protein</topology>
    </subcellularLocation>
    <subcellularLocation>
        <location evidence="1">Membrane</location>
        <topology evidence="1">Multi-pass membrane protein</topology>
    </subcellularLocation>
</comment>
<dbReference type="InterPro" id="IPR002229">
    <property type="entry name" value="RhesusRHD"/>
</dbReference>
<dbReference type="InterPro" id="IPR024041">
    <property type="entry name" value="NH4_transpt_AmtB-like_dom"/>
</dbReference>
<dbReference type="PRINTS" id="PR00342">
    <property type="entry name" value="RHESUSRHD"/>
</dbReference>
<feature type="transmembrane region" description="Helical" evidence="8">
    <location>
        <begin position="347"/>
        <end position="367"/>
    </location>
</feature>
<dbReference type="AlphaFoldDB" id="A0A5C5Z8D1"/>
<keyword evidence="3 8" id="KW-0813">Transport</keyword>
<comment type="caution">
    <text evidence="11">The sequence shown here is derived from an EMBL/GenBank/DDBJ whole genome shotgun (WGS) entry which is preliminary data.</text>
</comment>
<feature type="transmembrane region" description="Helical" evidence="8">
    <location>
        <begin position="258"/>
        <end position="275"/>
    </location>
</feature>
<dbReference type="PANTHER" id="PTHR11730">
    <property type="entry name" value="AMMONIUM TRANSPORTER"/>
    <property type="match status" value="1"/>
</dbReference>
<evidence type="ECO:0000256" key="8">
    <source>
        <dbReference type="RuleBase" id="RU362002"/>
    </source>
</evidence>
<dbReference type="NCBIfam" id="TIGR00836">
    <property type="entry name" value="amt"/>
    <property type="match status" value="1"/>
</dbReference>
<evidence type="ECO:0000256" key="5">
    <source>
        <dbReference type="ARBA" id="ARBA00022989"/>
    </source>
</evidence>
<feature type="transmembrane region" description="Helical" evidence="8">
    <location>
        <begin position="156"/>
        <end position="176"/>
    </location>
</feature>
<keyword evidence="5 8" id="KW-1133">Transmembrane helix</keyword>
<gene>
    <name evidence="11" type="primary">nrgA_2</name>
    <name evidence="11" type="ORF">CA13_48010</name>
</gene>
<evidence type="ECO:0000256" key="7">
    <source>
        <dbReference type="ARBA" id="ARBA00023177"/>
    </source>
</evidence>
<evidence type="ECO:0000256" key="3">
    <source>
        <dbReference type="ARBA" id="ARBA00022448"/>
    </source>
</evidence>
<evidence type="ECO:0000259" key="10">
    <source>
        <dbReference type="Pfam" id="PF00909"/>
    </source>
</evidence>
<keyword evidence="4 8" id="KW-0812">Transmembrane</keyword>
<dbReference type="InterPro" id="IPR029020">
    <property type="entry name" value="Ammonium/urea_transptr"/>
</dbReference>
<evidence type="ECO:0000256" key="6">
    <source>
        <dbReference type="ARBA" id="ARBA00023136"/>
    </source>
</evidence>
<evidence type="ECO:0000256" key="2">
    <source>
        <dbReference type="ARBA" id="ARBA00005887"/>
    </source>
</evidence>
<keyword evidence="7 8" id="KW-0924">Ammonia transport</keyword>
<dbReference type="InterPro" id="IPR018047">
    <property type="entry name" value="Ammonium_transpt_CS"/>
</dbReference>
<feature type="transmembrane region" description="Helical" evidence="8">
    <location>
        <begin position="102"/>
        <end position="121"/>
    </location>
</feature>
<evidence type="ECO:0000313" key="12">
    <source>
        <dbReference type="Proteomes" id="UP000315010"/>
    </source>
</evidence>
<dbReference type="GO" id="GO:0008519">
    <property type="term" value="F:ammonium channel activity"/>
    <property type="evidence" value="ECO:0007669"/>
    <property type="project" value="InterPro"/>
</dbReference>
<dbReference type="GO" id="GO:0097272">
    <property type="term" value="P:ammonium homeostasis"/>
    <property type="evidence" value="ECO:0007669"/>
    <property type="project" value="TreeGrafter"/>
</dbReference>
<dbReference type="SUPFAM" id="SSF111352">
    <property type="entry name" value="Ammonium transporter"/>
    <property type="match status" value="1"/>
</dbReference>
<dbReference type="PANTHER" id="PTHR11730:SF62">
    <property type="entry name" value="AMMONIUM TRANSPORTER SLL1017-RELATED"/>
    <property type="match status" value="1"/>
</dbReference>
<keyword evidence="12" id="KW-1185">Reference proteome</keyword>
<comment type="similarity">
    <text evidence="2 8">Belongs to the ammonia transporter channel (TC 1.A.11.2) family.</text>
</comment>
<keyword evidence="9" id="KW-0732">Signal</keyword>
<name>A0A5C5Z8D1_9BACT</name>
<feature type="transmembrane region" description="Helical" evidence="8">
    <location>
        <begin position="183"/>
        <end position="204"/>
    </location>
</feature>
<dbReference type="EMBL" id="SJPJ01000001">
    <property type="protein sequence ID" value="TWT83336.1"/>
    <property type="molecule type" value="Genomic_DNA"/>
</dbReference>
<reference evidence="11 12" key="1">
    <citation type="submission" date="2019-02" db="EMBL/GenBank/DDBJ databases">
        <title>Deep-cultivation of Planctomycetes and their phenomic and genomic characterization uncovers novel biology.</title>
        <authorList>
            <person name="Wiegand S."/>
            <person name="Jogler M."/>
            <person name="Boedeker C."/>
            <person name="Pinto D."/>
            <person name="Vollmers J."/>
            <person name="Rivas-Marin E."/>
            <person name="Kohn T."/>
            <person name="Peeters S.H."/>
            <person name="Heuer A."/>
            <person name="Rast P."/>
            <person name="Oberbeckmann S."/>
            <person name="Bunk B."/>
            <person name="Jeske O."/>
            <person name="Meyerdierks A."/>
            <person name="Storesund J.E."/>
            <person name="Kallscheuer N."/>
            <person name="Luecker S."/>
            <person name="Lage O.M."/>
            <person name="Pohl T."/>
            <person name="Merkel B.J."/>
            <person name="Hornburger P."/>
            <person name="Mueller R.-W."/>
            <person name="Bruemmer F."/>
            <person name="Labrenz M."/>
            <person name="Spormann A.M."/>
            <person name="Op Den Camp H."/>
            <person name="Overmann J."/>
            <person name="Amann R."/>
            <person name="Jetten M.S.M."/>
            <person name="Mascher T."/>
            <person name="Medema M.H."/>
            <person name="Devos D.P."/>
            <person name="Kaster A.-K."/>
            <person name="Ovreas L."/>
            <person name="Rohde M."/>
            <person name="Galperin M.Y."/>
            <person name="Jogler C."/>
        </authorList>
    </citation>
    <scope>NUCLEOTIDE SEQUENCE [LARGE SCALE GENOMIC DNA]</scope>
    <source>
        <strain evidence="11 12">CA13</strain>
    </source>
</reference>
<evidence type="ECO:0000313" key="11">
    <source>
        <dbReference type="EMBL" id="TWT83336.1"/>
    </source>
</evidence>